<evidence type="ECO:0000313" key="2">
    <source>
        <dbReference type="Ensembl" id="ENSOSUP00000023025.1"/>
    </source>
</evidence>
<keyword evidence="3" id="KW-1185">Reference proteome</keyword>
<reference evidence="2" key="1">
    <citation type="submission" date="2025-08" db="UniProtKB">
        <authorList>
            <consortium name="Ensembl"/>
        </authorList>
    </citation>
    <scope>IDENTIFICATION</scope>
</reference>
<feature type="compositionally biased region" description="Polar residues" evidence="1">
    <location>
        <begin position="15"/>
        <end position="25"/>
    </location>
</feature>
<evidence type="ECO:0000256" key="1">
    <source>
        <dbReference type="SAM" id="MobiDB-lite"/>
    </source>
</evidence>
<sequence>MSQLPPKSPLPSPVSEGTNSRVESLDNLSMDSFWLEVENIKQSTEGEQEECSLADVKTQEGRLPKMLGVRGGRLTS</sequence>
<organism evidence="2 3">
    <name type="scientific">Otus sunia</name>
    <name type="common">Oriental scops-owl</name>
    <dbReference type="NCBI Taxonomy" id="257818"/>
    <lineage>
        <taxon>Eukaryota</taxon>
        <taxon>Metazoa</taxon>
        <taxon>Chordata</taxon>
        <taxon>Craniata</taxon>
        <taxon>Vertebrata</taxon>
        <taxon>Euteleostomi</taxon>
        <taxon>Archelosauria</taxon>
        <taxon>Archosauria</taxon>
        <taxon>Dinosauria</taxon>
        <taxon>Saurischia</taxon>
        <taxon>Theropoda</taxon>
        <taxon>Coelurosauria</taxon>
        <taxon>Aves</taxon>
        <taxon>Neognathae</taxon>
        <taxon>Neoaves</taxon>
        <taxon>Telluraves</taxon>
        <taxon>Strigiformes</taxon>
        <taxon>Strigidae</taxon>
        <taxon>Otus</taxon>
    </lineage>
</organism>
<dbReference type="Proteomes" id="UP000694552">
    <property type="component" value="Unplaced"/>
</dbReference>
<accession>A0A8C8EF97</accession>
<dbReference type="AlphaFoldDB" id="A0A8C8EF97"/>
<evidence type="ECO:0000313" key="3">
    <source>
        <dbReference type="Proteomes" id="UP000694552"/>
    </source>
</evidence>
<protein>
    <submittedName>
        <fullName evidence="2">Uncharacterized protein</fullName>
    </submittedName>
</protein>
<reference evidence="2" key="2">
    <citation type="submission" date="2025-09" db="UniProtKB">
        <authorList>
            <consortium name="Ensembl"/>
        </authorList>
    </citation>
    <scope>IDENTIFICATION</scope>
</reference>
<feature type="compositionally biased region" description="Pro residues" evidence="1">
    <location>
        <begin position="1"/>
        <end position="12"/>
    </location>
</feature>
<name>A0A8C8EF97_9STRI</name>
<dbReference type="Ensembl" id="ENSOSUT00000023727.1">
    <property type="protein sequence ID" value="ENSOSUP00000023025.1"/>
    <property type="gene ID" value="ENSOSUG00000015768.1"/>
</dbReference>
<proteinExistence type="predicted"/>
<feature type="region of interest" description="Disordered" evidence="1">
    <location>
        <begin position="1"/>
        <end position="25"/>
    </location>
</feature>